<reference evidence="1 2" key="1">
    <citation type="submission" date="2019-08" db="EMBL/GenBank/DDBJ databases">
        <authorList>
            <person name="Peeters C."/>
        </authorList>
    </citation>
    <scope>NUCLEOTIDE SEQUENCE [LARGE SCALE GENOMIC DNA]</scope>
    <source>
        <strain evidence="1 2">LMG 31112</strain>
    </source>
</reference>
<dbReference type="EMBL" id="CABPSM010000034">
    <property type="protein sequence ID" value="VVE58584.1"/>
    <property type="molecule type" value="Genomic_DNA"/>
</dbReference>
<sequence length="44" mass="5346">MKQASYKWQFAQRFRRHAFGWRSDAPIQRIKEALAEIKQVARIQ</sequence>
<proteinExistence type="predicted"/>
<evidence type="ECO:0000313" key="2">
    <source>
        <dbReference type="Proteomes" id="UP000343317"/>
    </source>
</evidence>
<dbReference type="Proteomes" id="UP000343317">
    <property type="component" value="Unassembled WGS sequence"/>
</dbReference>
<dbReference type="AlphaFoldDB" id="A0A5E4ZBZ5"/>
<keyword evidence="2" id="KW-1185">Reference proteome</keyword>
<evidence type="ECO:0000313" key="1">
    <source>
        <dbReference type="EMBL" id="VVE58584.1"/>
    </source>
</evidence>
<name>A0A5E4ZBZ5_9BURK</name>
<protein>
    <submittedName>
        <fullName evidence="1">Uncharacterized protein</fullName>
    </submittedName>
</protein>
<dbReference type="RefSeq" id="WP_281355122.1">
    <property type="nucleotide sequence ID" value="NZ_CABPSM010000034.1"/>
</dbReference>
<accession>A0A5E4ZBZ5</accession>
<organism evidence="1 2">
    <name type="scientific">Pandoraea horticolens</name>
    <dbReference type="NCBI Taxonomy" id="2508298"/>
    <lineage>
        <taxon>Bacteria</taxon>
        <taxon>Pseudomonadati</taxon>
        <taxon>Pseudomonadota</taxon>
        <taxon>Betaproteobacteria</taxon>
        <taxon>Burkholderiales</taxon>
        <taxon>Burkholderiaceae</taxon>
        <taxon>Pandoraea</taxon>
    </lineage>
</organism>
<gene>
    <name evidence="1" type="ORF">PHO31112_05344</name>
</gene>